<dbReference type="Gene3D" id="3.90.550.10">
    <property type="entry name" value="Spore Coat Polysaccharide Biosynthesis Protein SpsA, Chain A"/>
    <property type="match status" value="1"/>
</dbReference>
<gene>
    <name evidence="1" type="ORF">FYL10_05805</name>
</gene>
<dbReference type="SUPFAM" id="SSF53448">
    <property type="entry name" value="Nucleotide-diphospho-sugar transferases"/>
    <property type="match status" value="1"/>
</dbReference>
<dbReference type="RefSeq" id="WP_081539120.1">
    <property type="nucleotide sequence ID" value="NZ_CP116812.1"/>
</dbReference>
<dbReference type="Proteomes" id="UP000470980">
    <property type="component" value="Unassembled WGS sequence"/>
</dbReference>
<dbReference type="AlphaFoldDB" id="A0ABD6J6N4"/>
<evidence type="ECO:0000313" key="1">
    <source>
        <dbReference type="EMBL" id="MYY73191.1"/>
    </source>
</evidence>
<organism evidence="1 2">
    <name type="scientific">Ligilactobacillus salivarius</name>
    <dbReference type="NCBI Taxonomy" id="1624"/>
    <lineage>
        <taxon>Bacteria</taxon>
        <taxon>Bacillati</taxon>
        <taxon>Bacillota</taxon>
        <taxon>Bacilli</taxon>
        <taxon>Lactobacillales</taxon>
        <taxon>Lactobacillaceae</taxon>
        <taxon>Ligilactobacillus</taxon>
    </lineage>
</organism>
<dbReference type="Pfam" id="PF13704">
    <property type="entry name" value="Glyco_tranf_2_4"/>
    <property type="match status" value="1"/>
</dbReference>
<proteinExistence type="predicted"/>
<name>A0ABD6J6N4_9LACO</name>
<comment type="caution">
    <text evidence="1">The sequence shown here is derived from an EMBL/GenBank/DDBJ whole genome shotgun (WGS) entry which is preliminary data.</text>
</comment>
<dbReference type="InterPro" id="IPR029044">
    <property type="entry name" value="Nucleotide-diphossugar_trans"/>
</dbReference>
<protein>
    <submittedName>
        <fullName evidence="1">Glycosyltransferase family 2 protein</fullName>
    </submittedName>
</protein>
<sequence>MKIVSFTMVNNEAEIIESFVRYNYNFVDQMVIIDNGCTDNTIEIINRLKREEDYKIDVYDESLEVYDQFRLDNKYLKKILAEYNADIILPLDADEFISGEDNPRKILENLSLDSIYYVNWKWYVLTGDEDYSENFIPRRVMYHLKKRAWNLSDGTLVTKVIIPAKYFKDNKLTLTMGHHDIFGSNHINKKRLKNMWIAHYRAVSSKQIVSKTSTYVIRDIATMSNNIETAQRTNQLYDIKYNNGDVDSIARDVSYGGYEGEIEYEPLDLKFCSENTSNIRYNSLSNESMSDLLMRTGQEMAMRVYNLERKIKNRSLFKPTIFWLDGVRGEENLFPNPSVKLTLLTFKYNVQAYITEYKQIEFLKYNYRLIITPKNIKFLPHKYVVIPDENYLEIKNKLIDAGVGKKSIVSLREYKKKIGILGNIYANLCLLPRLISRIMQYVKRNGVSHAVEKIKSKLDK</sequence>
<evidence type="ECO:0000313" key="2">
    <source>
        <dbReference type="Proteomes" id="UP000470980"/>
    </source>
</evidence>
<dbReference type="EMBL" id="VSTR01000007">
    <property type="protein sequence ID" value="MYY73191.1"/>
    <property type="molecule type" value="Genomic_DNA"/>
</dbReference>
<accession>A0ABD6J6N4</accession>
<reference evidence="1 2" key="1">
    <citation type="journal article" date="2020" name="Food Funct.">
        <title>Screening of Lactobacillus salivarius strains from the feces of Chinese populations and the evaluation of their effects against intestinal inflammation in mice.</title>
        <authorList>
            <person name="Zhai Q."/>
            <person name="Shen X."/>
            <person name="Cen S."/>
            <person name="Zhang C."/>
            <person name="Tian F."/>
            <person name="Zhao J."/>
            <person name="Zhang H."/>
            <person name="Xue Y."/>
            <person name="Chen W."/>
        </authorList>
    </citation>
    <scope>NUCLEOTIDE SEQUENCE [LARGE SCALE GENOMIC DNA]</scope>
    <source>
        <strain evidence="1 2">FZJTZ9M6.scaf</strain>
    </source>
</reference>